<dbReference type="EMBL" id="LR797181">
    <property type="protein sequence ID" value="CAB4192953.1"/>
    <property type="molecule type" value="Genomic_DNA"/>
</dbReference>
<evidence type="ECO:0000256" key="2">
    <source>
        <dbReference type="ARBA" id="ARBA00008806"/>
    </source>
</evidence>
<keyword evidence="5" id="KW-1133">Transmembrane helix</keyword>
<evidence type="ECO:0000313" key="7">
    <source>
        <dbReference type="EMBL" id="CAB4192953.1"/>
    </source>
</evidence>
<keyword evidence="4" id="KW-0812">Transmembrane</keyword>
<dbReference type="InterPro" id="IPR051539">
    <property type="entry name" value="T4SS-coupling_protein"/>
</dbReference>
<dbReference type="Gene3D" id="3.40.50.300">
    <property type="entry name" value="P-loop containing nucleotide triphosphate hydrolases"/>
    <property type="match status" value="1"/>
</dbReference>
<accession>A0A6J5R7N4</accession>
<proteinExistence type="inferred from homology"/>
<comment type="similarity">
    <text evidence="2">Belongs to the VirD4/TraG family.</text>
</comment>
<evidence type="ECO:0000256" key="1">
    <source>
        <dbReference type="ARBA" id="ARBA00004651"/>
    </source>
</evidence>
<name>A0A6J5R7N4_9CAUD</name>
<evidence type="ECO:0000256" key="3">
    <source>
        <dbReference type="ARBA" id="ARBA00022475"/>
    </source>
</evidence>
<comment type="subcellular location">
    <subcellularLocation>
        <location evidence="1">Cell membrane</location>
        <topology evidence="1">Multi-pass membrane protein</topology>
    </subcellularLocation>
</comment>
<evidence type="ECO:0000256" key="6">
    <source>
        <dbReference type="ARBA" id="ARBA00023136"/>
    </source>
</evidence>
<organism evidence="7">
    <name type="scientific">uncultured Caudovirales phage</name>
    <dbReference type="NCBI Taxonomy" id="2100421"/>
    <lineage>
        <taxon>Viruses</taxon>
        <taxon>Duplodnaviria</taxon>
        <taxon>Heunggongvirae</taxon>
        <taxon>Uroviricota</taxon>
        <taxon>Caudoviricetes</taxon>
        <taxon>Peduoviridae</taxon>
        <taxon>Maltschvirus</taxon>
        <taxon>Maltschvirus maltsch</taxon>
    </lineage>
</organism>
<protein>
    <submittedName>
        <fullName evidence="7">Type IV secretion system protein TraG/VirD4</fullName>
    </submittedName>
</protein>
<dbReference type="GO" id="GO:0005886">
    <property type="term" value="C:plasma membrane"/>
    <property type="evidence" value="ECO:0007669"/>
    <property type="project" value="UniProtKB-SubCell"/>
</dbReference>
<keyword evidence="6" id="KW-0472">Membrane</keyword>
<dbReference type="InterPro" id="IPR003688">
    <property type="entry name" value="TraG/VirD4"/>
</dbReference>
<evidence type="ECO:0000256" key="5">
    <source>
        <dbReference type="ARBA" id="ARBA00022989"/>
    </source>
</evidence>
<evidence type="ECO:0000256" key="4">
    <source>
        <dbReference type="ARBA" id="ARBA00022692"/>
    </source>
</evidence>
<dbReference type="SUPFAM" id="SSF52540">
    <property type="entry name" value="P-loop containing nucleoside triphosphate hydrolases"/>
    <property type="match status" value="1"/>
</dbReference>
<dbReference type="Pfam" id="PF02534">
    <property type="entry name" value="T4SS-DNA_transf"/>
    <property type="match status" value="1"/>
</dbReference>
<dbReference type="CDD" id="cd01127">
    <property type="entry name" value="TrwB_TraG_TraD_VirD4"/>
    <property type="match status" value="1"/>
</dbReference>
<feature type="non-terminal residue" evidence="7">
    <location>
        <position position="1"/>
    </location>
</feature>
<gene>
    <name evidence="7" type="ORF">UFOVP1244_144</name>
</gene>
<sequence>DPLSVFEDMRNSDHPFVSQAGSIILAKPDRERDSVISTANTALELFRDPVIALNTYKSDWNIIDLVNGPEPMTLYIITPGSDEARLRPLVRLLLAQILRTLLSTELSFVAGRPAQPFRFKLLMQIDEFPSLKFIDAVEDSTPKAAGWGIKFDLICQDRSQLQKTYGQHETILANCHIRCALAPNSTDTAAWLSTQSGETTVLRDVWTESGKRASNLNQVSHSVQEVKRPLLTTDEIMRLPMTTAEDGPGEMLAFVTGMHPVLAKQCPYYLDKEYLRRSSIVLV</sequence>
<reference evidence="7" key="1">
    <citation type="submission" date="2020-05" db="EMBL/GenBank/DDBJ databases">
        <authorList>
            <person name="Chiriac C."/>
            <person name="Salcher M."/>
            <person name="Ghai R."/>
            <person name="Kavagutti S V."/>
        </authorList>
    </citation>
    <scope>NUCLEOTIDE SEQUENCE</scope>
</reference>
<dbReference type="PANTHER" id="PTHR37937">
    <property type="entry name" value="CONJUGATIVE TRANSFER: DNA TRANSPORT"/>
    <property type="match status" value="1"/>
</dbReference>
<dbReference type="PANTHER" id="PTHR37937:SF1">
    <property type="entry name" value="CONJUGATIVE TRANSFER: DNA TRANSPORT"/>
    <property type="match status" value="1"/>
</dbReference>
<keyword evidence="3" id="KW-1003">Cell membrane</keyword>
<dbReference type="InterPro" id="IPR027417">
    <property type="entry name" value="P-loop_NTPase"/>
</dbReference>